<dbReference type="GO" id="GO:0045437">
    <property type="term" value="F:uridine nucleosidase activity"/>
    <property type="evidence" value="ECO:0007669"/>
    <property type="project" value="UniProtKB-ARBA"/>
</dbReference>
<dbReference type="GO" id="GO:0008477">
    <property type="term" value="F:purine nucleosidase activity"/>
    <property type="evidence" value="ECO:0007669"/>
    <property type="project" value="TreeGrafter"/>
</dbReference>
<accession>A0A9X2FBI4</accession>
<dbReference type="Gene3D" id="3.90.245.10">
    <property type="entry name" value="Ribonucleoside hydrolase-like"/>
    <property type="match status" value="1"/>
</dbReference>
<evidence type="ECO:0000313" key="5">
    <source>
        <dbReference type="Proteomes" id="UP001155241"/>
    </source>
</evidence>
<dbReference type="AlphaFoldDB" id="A0A9X2FBI4"/>
<dbReference type="GO" id="GO:0005829">
    <property type="term" value="C:cytosol"/>
    <property type="evidence" value="ECO:0007669"/>
    <property type="project" value="TreeGrafter"/>
</dbReference>
<evidence type="ECO:0000256" key="2">
    <source>
        <dbReference type="ARBA" id="ARBA00023295"/>
    </source>
</evidence>
<dbReference type="Pfam" id="PF01156">
    <property type="entry name" value="IU_nuc_hydro"/>
    <property type="match status" value="1"/>
</dbReference>
<dbReference type="GO" id="GO:0006152">
    <property type="term" value="P:purine nucleoside catabolic process"/>
    <property type="evidence" value="ECO:0007669"/>
    <property type="project" value="TreeGrafter"/>
</dbReference>
<evidence type="ECO:0000259" key="3">
    <source>
        <dbReference type="Pfam" id="PF01156"/>
    </source>
</evidence>
<dbReference type="EMBL" id="JAMXLR010000055">
    <property type="protein sequence ID" value="MCO6045489.1"/>
    <property type="molecule type" value="Genomic_DNA"/>
</dbReference>
<dbReference type="InterPro" id="IPR001910">
    <property type="entry name" value="Inosine/uridine_hydrolase_dom"/>
</dbReference>
<dbReference type="InterPro" id="IPR015910">
    <property type="entry name" value="I/U_nuclsd_hydro_CS"/>
</dbReference>
<sequence length="309" mass="33086">MPRKVILDMDPGYDDAIALCVALAAEELEVISVTATGGNVEPKLASRNVQALIEQLDPPRWPRIGAASPDQILRADARHLHGDDGLCGAHFQVAPLANQHLSVKVLGDEIRKSPGNITVVATGPLSNISDLLRCEPDLASKIGHLIILGGTVSAPGNITAAAEFNIYCDSDAASQVFRSPVTKTMIPLDLTNEIVLGFDFLERLKTLESRTSKLLQKILPGAYRSSRQHLGIEGINAHDAVAVVAAMRPSLFTTQRLYGDVETSGTLTHGATVFDRRPHSVEQPNMDVAVEMDAAAVEAVIVDTLRKAP</sequence>
<name>A0A9X2FBI4_9BACT</name>
<feature type="domain" description="Inosine/uridine-preferring nucleoside hydrolase" evidence="3">
    <location>
        <begin position="5"/>
        <end position="297"/>
    </location>
</feature>
<dbReference type="InterPro" id="IPR036452">
    <property type="entry name" value="Ribo_hydro-like"/>
</dbReference>
<evidence type="ECO:0000256" key="1">
    <source>
        <dbReference type="ARBA" id="ARBA00022801"/>
    </source>
</evidence>
<evidence type="ECO:0000313" key="4">
    <source>
        <dbReference type="EMBL" id="MCO6045489.1"/>
    </source>
</evidence>
<dbReference type="RefSeq" id="WP_252853601.1">
    <property type="nucleotide sequence ID" value="NZ_JAMXLR010000055.1"/>
</dbReference>
<dbReference type="InterPro" id="IPR023186">
    <property type="entry name" value="IUNH"/>
</dbReference>
<comment type="caution">
    <text evidence="4">The sequence shown here is derived from an EMBL/GenBank/DDBJ whole genome shotgun (WGS) entry which is preliminary data.</text>
</comment>
<dbReference type="SUPFAM" id="SSF53590">
    <property type="entry name" value="Nucleoside hydrolase"/>
    <property type="match status" value="1"/>
</dbReference>
<dbReference type="Proteomes" id="UP001155241">
    <property type="component" value="Unassembled WGS sequence"/>
</dbReference>
<dbReference type="PROSITE" id="PS01247">
    <property type="entry name" value="IUNH"/>
    <property type="match status" value="1"/>
</dbReference>
<reference evidence="4" key="1">
    <citation type="submission" date="2022-06" db="EMBL/GenBank/DDBJ databases">
        <title>Aeoliella straminimaris, a novel planctomycete from sediments.</title>
        <authorList>
            <person name="Vitorino I.R."/>
            <person name="Lage O.M."/>
        </authorList>
    </citation>
    <scope>NUCLEOTIDE SEQUENCE</scope>
    <source>
        <strain evidence="4">ICT_H6.2</strain>
    </source>
</reference>
<keyword evidence="1 4" id="KW-0378">Hydrolase</keyword>
<gene>
    <name evidence="4" type="ORF">NG895_16380</name>
</gene>
<protein>
    <submittedName>
        <fullName evidence="4">Nucleoside hydrolase</fullName>
    </submittedName>
</protein>
<keyword evidence="5" id="KW-1185">Reference proteome</keyword>
<dbReference type="PANTHER" id="PTHR12304">
    <property type="entry name" value="INOSINE-URIDINE PREFERRING NUCLEOSIDE HYDROLASE"/>
    <property type="match status" value="1"/>
</dbReference>
<proteinExistence type="predicted"/>
<dbReference type="PANTHER" id="PTHR12304:SF4">
    <property type="entry name" value="URIDINE NUCLEOSIDASE"/>
    <property type="match status" value="1"/>
</dbReference>
<organism evidence="4 5">
    <name type="scientific">Aeoliella straminimaris</name>
    <dbReference type="NCBI Taxonomy" id="2954799"/>
    <lineage>
        <taxon>Bacteria</taxon>
        <taxon>Pseudomonadati</taxon>
        <taxon>Planctomycetota</taxon>
        <taxon>Planctomycetia</taxon>
        <taxon>Pirellulales</taxon>
        <taxon>Lacipirellulaceae</taxon>
        <taxon>Aeoliella</taxon>
    </lineage>
</organism>
<keyword evidence="2" id="KW-0326">Glycosidase</keyword>